<evidence type="ECO:0000256" key="6">
    <source>
        <dbReference type="ARBA" id="ARBA00022989"/>
    </source>
</evidence>
<proteinExistence type="predicted"/>
<feature type="transmembrane region" description="Helical" evidence="8">
    <location>
        <begin position="7"/>
        <end position="25"/>
    </location>
</feature>
<dbReference type="GO" id="GO:0009103">
    <property type="term" value="P:lipopolysaccharide biosynthetic process"/>
    <property type="evidence" value="ECO:0007669"/>
    <property type="project" value="UniProtKB-ARBA"/>
</dbReference>
<dbReference type="InterPro" id="IPR038731">
    <property type="entry name" value="RgtA/B/C-like"/>
</dbReference>
<protein>
    <recommendedName>
        <fullName evidence="9">Glycosyltransferase RgtA/B/C/D-like domain-containing protein</fullName>
    </recommendedName>
</protein>
<evidence type="ECO:0000313" key="11">
    <source>
        <dbReference type="Proteomes" id="UP000178040"/>
    </source>
</evidence>
<dbReference type="EMBL" id="MGAI01000006">
    <property type="protein sequence ID" value="OGK45532.1"/>
    <property type="molecule type" value="Genomic_DNA"/>
</dbReference>
<accession>A0A1F7IQE0</accession>
<feature type="domain" description="Glycosyltransferase RgtA/B/C/D-like" evidence="9">
    <location>
        <begin position="63"/>
        <end position="213"/>
    </location>
</feature>
<comment type="caution">
    <text evidence="10">The sequence shown here is derived from an EMBL/GenBank/DDBJ whole genome shotgun (WGS) entry which is preliminary data.</text>
</comment>
<feature type="transmembrane region" description="Helical" evidence="8">
    <location>
        <begin position="360"/>
        <end position="379"/>
    </location>
</feature>
<dbReference type="AlphaFoldDB" id="A0A1F7IQE0"/>
<dbReference type="Proteomes" id="UP000178040">
    <property type="component" value="Unassembled WGS sequence"/>
</dbReference>
<evidence type="ECO:0000256" key="5">
    <source>
        <dbReference type="ARBA" id="ARBA00022692"/>
    </source>
</evidence>
<dbReference type="GO" id="GO:0016763">
    <property type="term" value="F:pentosyltransferase activity"/>
    <property type="evidence" value="ECO:0007669"/>
    <property type="project" value="TreeGrafter"/>
</dbReference>
<dbReference type="GO" id="GO:0010041">
    <property type="term" value="P:response to iron(III) ion"/>
    <property type="evidence" value="ECO:0007669"/>
    <property type="project" value="TreeGrafter"/>
</dbReference>
<feature type="transmembrane region" description="Helical" evidence="8">
    <location>
        <begin position="84"/>
        <end position="102"/>
    </location>
</feature>
<comment type="subcellular location">
    <subcellularLocation>
        <location evidence="1">Cell membrane</location>
        <topology evidence="1">Multi-pass membrane protein</topology>
    </subcellularLocation>
</comment>
<evidence type="ECO:0000256" key="3">
    <source>
        <dbReference type="ARBA" id="ARBA00022676"/>
    </source>
</evidence>
<evidence type="ECO:0000256" key="1">
    <source>
        <dbReference type="ARBA" id="ARBA00004651"/>
    </source>
</evidence>
<keyword evidence="5 8" id="KW-0812">Transmembrane</keyword>
<name>A0A1F7IQE0_9BACT</name>
<feature type="transmembrane region" description="Helical" evidence="8">
    <location>
        <begin position="137"/>
        <end position="155"/>
    </location>
</feature>
<evidence type="ECO:0000256" key="2">
    <source>
        <dbReference type="ARBA" id="ARBA00022475"/>
    </source>
</evidence>
<keyword evidence="3" id="KW-0328">Glycosyltransferase</keyword>
<evidence type="ECO:0000256" key="7">
    <source>
        <dbReference type="ARBA" id="ARBA00023136"/>
    </source>
</evidence>
<evidence type="ECO:0000256" key="4">
    <source>
        <dbReference type="ARBA" id="ARBA00022679"/>
    </source>
</evidence>
<keyword evidence="4" id="KW-0808">Transferase</keyword>
<evidence type="ECO:0000259" key="9">
    <source>
        <dbReference type="Pfam" id="PF13231"/>
    </source>
</evidence>
<evidence type="ECO:0000313" key="10">
    <source>
        <dbReference type="EMBL" id="OGK45532.1"/>
    </source>
</evidence>
<feature type="transmembrane region" description="Helical" evidence="8">
    <location>
        <begin position="202"/>
        <end position="220"/>
    </location>
</feature>
<keyword evidence="2" id="KW-1003">Cell membrane</keyword>
<gene>
    <name evidence="10" type="ORF">A3B40_00760</name>
</gene>
<dbReference type="PANTHER" id="PTHR33908">
    <property type="entry name" value="MANNOSYLTRANSFERASE YKCB-RELATED"/>
    <property type="match status" value="1"/>
</dbReference>
<dbReference type="GO" id="GO:0005886">
    <property type="term" value="C:plasma membrane"/>
    <property type="evidence" value="ECO:0007669"/>
    <property type="project" value="UniProtKB-SubCell"/>
</dbReference>
<dbReference type="Pfam" id="PF13231">
    <property type="entry name" value="PMT_2"/>
    <property type="match status" value="1"/>
</dbReference>
<feature type="transmembrane region" description="Helical" evidence="8">
    <location>
        <begin position="267"/>
        <end position="286"/>
    </location>
</feature>
<feature type="transmembrane region" description="Helical" evidence="8">
    <location>
        <begin position="161"/>
        <end position="190"/>
    </location>
</feature>
<dbReference type="PANTHER" id="PTHR33908:SF3">
    <property type="entry name" value="UNDECAPRENYL PHOSPHATE-ALPHA-4-AMINO-4-DEOXY-L-ARABINOSE ARABINOSYL TRANSFERASE"/>
    <property type="match status" value="1"/>
</dbReference>
<evidence type="ECO:0000256" key="8">
    <source>
        <dbReference type="SAM" id="Phobius"/>
    </source>
</evidence>
<dbReference type="InterPro" id="IPR050297">
    <property type="entry name" value="LipidA_mod_glycosyltrf_83"/>
</dbReference>
<sequence length="485" mass="57461">MTKVKRVAPIIFLSILFAYIFFYRLDYNTLESFDEAWYASIAREIAKTGDFMNLVWNGKPYYDHPPMGFWLMAISYKLFGVNEFATRFPSAILGLFSIYLVYKIGSELLGKKTLGFASSLILGTSVWYVIRVRSGNLESAFMFFYLLTLFLSLKAKKNFNFFPLTLLIFGALILTKTLIGFSAGFFILFFNIREILNIKKNFVLIFIGFFLFTLLVVPWYRLHLEKYPDFYQYHFIHKGARDKTLNSYFQLKLEQPLFYIHMGMRKWYRLWQISLPLVIFNCLLIFFKKKKKQARELLKINIFLILWNFIILYPFLTSEQTELWHLIPTYLPMAFLIPQGFYYSGQTFFDLIFKKTKYEFIFNIFFLLGVIYLAGVQIFNFRKEVFPQSKYETDQVDIVRKVLKYNKKIFLDIDYLPVAVFYSGRKIETLIYEASGEATFARLFETDGGNVVGITKNWVIEDLEKKKFPFKLLEKNNTYSIISKL</sequence>
<organism evidence="10 11">
    <name type="scientific">Candidatus Roizmanbacteria bacterium RIFCSPLOWO2_01_FULL_37_16</name>
    <dbReference type="NCBI Taxonomy" id="1802058"/>
    <lineage>
        <taxon>Bacteria</taxon>
        <taxon>Candidatus Roizmaniibacteriota</taxon>
    </lineage>
</organism>
<keyword evidence="6 8" id="KW-1133">Transmembrane helix</keyword>
<keyword evidence="7 8" id="KW-0472">Membrane</keyword>
<feature type="transmembrane region" description="Helical" evidence="8">
    <location>
        <begin position="298"/>
        <end position="316"/>
    </location>
</feature>
<reference evidence="10 11" key="1">
    <citation type="journal article" date="2016" name="Nat. Commun.">
        <title>Thousands of microbial genomes shed light on interconnected biogeochemical processes in an aquifer system.</title>
        <authorList>
            <person name="Anantharaman K."/>
            <person name="Brown C.T."/>
            <person name="Hug L.A."/>
            <person name="Sharon I."/>
            <person name="Castelle C.J."/>
            <person name="Probst A.J."/>
            <person name="Thomas B.C."/>
            <person name="Singh A."/>
            <person name="Wilkins M.J."/>
            <person name="Karaoz U."/>
            <person name="Brodie E.L."/>
            <person name="Williams K.H."/>
            <person name="Hubbard S.S."/>
            <person name="Banfield J.F."/>
        </authorList>
    </citation>
    <scope>NUCLEOTIDE SEQUENCE [LARGE SCALE GENOMIC DNA]</scope>
</reference>